<accession>A0ABT1FEJ3</accession>
<keyword evidence="2" id="KW-1185">Reference proteome</keyword>
<dbReference type="RefSeq" id="WP_253568550.1">
    <property type="nucleotide sequence ID" value="NZ_JAMZEK010000004.1"/>
</dbReference>
<evidence type="ECO:0000313" key="1">
    <source>
        <dbReference type="EMBL" id="MCP1375794.1"/>
    </source>
</evidence>
<sequence length="101" mass="10772">MLQHSFLVDWCKLTARPVLEAAAFGPPVSFSAKQAIVRLDALLSGDIGAAARGEGIDATQWCRLYQAIDEHPEAYGSFVVALSHGSDALKKLVDALASQMS</sequence>
<reference evidence="1 2" key="1">
    <citation type="submission" date="2022-06" db="EMBL/GenBank/DDBJ databases">
        <title>Dyella sp. Sa strain:Sa Genome sequencing.</title>
        <authorList>
            <person name="Park S."/>
        </authorList>
    </citation>
    <scope>NUCLEOTIDE SEQUENCE [LARGE SCALE GENOMIC DNA]</scope>
    <source>
        <strain evidence="1 2">Sa</strain>
    </source>
</reference>
<name>A0ABT1FEJ3_9GAMM</name>
<evidence type="ECO:0000313" key="2">
    <source>
        <dbReference type="Proteomes" id="UP001204615"/>
    </source>
</evidence>
<dbReference type="EMBL" id="JAMZEK010000004">
    <property type="protein sequence ID" value="MCP1375794.1"/>
    <property type="molecule type" value="Genomic_DNA"/>
</dbReference>
<proteinExistence type="predicted"/>
<organism evidence="1 2">
    <name type="scientific">Dyella lutea</name>
    <dbReference type="NCBI Taxonomy" id="2950441"/>
    <lineage>
        <taxon>Bacteria</taxon>
        <taxon>Pseudomonadati</taxon>
        <taxon>Pseudomonadota</taxon>
        <taxon>Gammaproteobacteria</taxon>
        <taxon>Lysobacterales</taxon>
        <taxon>Rhodanobacteraceae</taxon>
        <taxon>Dyella</taxon>
    </lineage>
</organism>
<comment type="caution">
    <text evidence="1">The sequence shown here is derived from an EMBL/GenBank/DDBJ whole genome shotgun (WGS) entry which is preliminary data.</text>
</comment>
<dbReference type="Proteomes" id="UP001204615">
    <property type="component" value="Unassembled WGS sequence"/>
</dbReference>
<gene>
    <name evidence="1" type="ORF">NC595_17230</name>
</gene>
<protein>
    <submittedName>
        <fullName evidence="1">Uncharacterized protein</fullName>
    </submittedName>
</protein>